<proteinExistence type="predicted"/>
<dbReference type="Proteomes" id="UP000000214">
    <property type="component" value="Chromosome"/>
</dbReference>
<dbReference type="EMBL" id="CP003493">
    <property type="protein sequence ID" value="AFV90011.1"/>
    <property type="molecule type" value="Genomic_DNA"/>
</dbReference>
<evidence type="ECO:0000313" key="1">
    <source>
        <dbReference type="EMBL" id="AFV90011.1"/>
    </source>
</evidence>
<dbReference type="AlphaFoldDB" id="K7RUD2"/>
<reference evidence="1 2" key="1">
    <citation type="journal article" date="2012" name="BMC Genomics">
        <title>The genome sequence of Propionibacterium acidipropionici provides insights into its biotechnological and industrial potential.</title>
        <authorList>
            <person name="Parizzi L.P."/>
            <person name="Grassi M.C."/>
            <person name="Llerena L.A."/>
            <person name="Carazzolle M.F."/>
            <person name="Queiroz V.L."/>
            <person name="Lunardi I."/>
            <person name="Zeidler A.F."/>
            <person name="Teixeira P.J."/>
            <person name="Mieczkowski P."/>
            <person name="Rincones J."/>
            <person name="Pereira G.A."/>
        </authorList>
    </citation>
    <scope>NUCLEOTIDE SEQUENCE [LARGE SCALE GENOMIC DNA]</scope>
    <source>
        <strain evidence="2">ATCC 4875 / DSM 20272 / JCM 6432 / NBRC 12425 / NCIMB 8070</strain>
    </source>
</reference>
<dbReference type="KEGG" id="pbo:PACID_22260"/>
<accession>K7RUD2</accession>
<organism evidence="1 2">
    <name type="scientific">Acidipropionibacterium acidipropionici (strain ATCC 4875 / DSM 20272 / JCM 6432 / NBRC 12425 / NCIMB 8070 / 4)</name>
    <name type="common">Propionibacterium acidipropionici</name>
    <dbReference type="NCBI Taxonomy" id="1171373"/>
    <lineage>
        <taxon>Bacteria</taxon>
        <taxon>Bacillati</taxon>
        <taxon>Actinomycetota</taxon>
        <taxon>Actinomycetes</taxon>
        <taxon>Propionibacteriales</taxon>
        <taxon>Propionibacteriaceae</taxon>
        <taxon>Acidipropionibacterium</taxon>
    </lineage>
</organism>
<dbReference type="PATRIC" id="fig|1171373.8.peg.2204"/>
<protein>
    <submittedName>
        <fullName evidence="1">Uncharacterized protein</fullName>
    </submittedName>
</protein>
<evidence type="ECO:0000313" key="2">
    <source>
        <dbReference type="Proteomes" id="UP000000214"/>
    </source>
</evidence>
<sequence>MDLSVGARILLCVLETCLRLTCLLNDLSAGRITAPEAERQLGPLHHVHDADEALGPGDPDPIASVPIRQPLARVAHRASPGTVWGLYPVAPGRLAGLRGPARVNQEAMTAGVAVVCHASMPGAIPAGTAWIPTPVGPAVQWQIHRAAPPLPPPTAPEAGQQLRAVVSQVAADLGRLETVAGRRPDALAPRLGRGHRHSDQVLLDLAWTMLAAADAGLETAGQMLTAHGTGIRETSLRRLRDAALDAVAAASSWPQNS</sequence>
<dbReference type="HOGENOM" id="CLU_1081240_0_0_11"/>
<gene>
    <name evidence="1" type="ordered locus">PACID_22260</name>
</gene>
<name>K7RUD2_ACIA4</name>
<dbReference type="STRING" id="1171373.PACID_22260"/>